<comment type="caution">
    <text evidence="1">The sequence shown here is derived from an EMBL/GenBank/DDBJ whole genome shotgun (WGS) entry which is preliminary data.</text>
</comment>
<accession>A0A0F8X6V2</accession>
<organism evidence="1">
    <name type="scientific">marine sediment metagenome</name>
    <dbReference type="NCBI Taxonomy" id="412755"/>
    <lineage>
        <taxon>unclassified sequences</taxon>
        <taxon>metagenomes</taxon>
        <taxon>ecological metagenomes</taxon>
    </lineage>
</organism>
<proteinExistence type="predicted"/>
<sequence length="97" mass="11041">MPNYRDLRNQSRDFETTGNQRLLDLRLNAFGLELFVESYWDTIEKMIVAGHIPPEREQDLKLTFSYRGMTITLDPGIGLAAWERPSSQAAPETPDAG</sequence>
<reference evidence="1" key="1">
    <citation type="journal article" date="2015" name="Nature">
        <title>Complex archaea that bridge the gap between prokaryotes and eukaryotes.</title>
        <authorList>
            <person name="Spang A."/>
            <person name="Saw J.H."/>
            <person name="Jorgensen S.L."/>
            <person name="Zaremba-Niedzwiedzka K."/>
            <person name="Martijn J."/>
            <person name="Lind A.E."/>
            <person name="van Eijk R."/>
            <person name="Schleper C."/>
            <person name="Guy L."/>
            <person name="Ettema T.J."/>
        </authorList>
    </citation>
    <scope>NUCLEOTIDE SEQUENCE</scope>
</reference>
<gene>
    <name evidence="1" type="ORF">LCGC14_3062000</name>
</gene>
<dbReference type="EMBL" id="LAZR01064866">
    <property type="protein sequence ID" value="KKK56690.1"/>
    <property type="molecule type" value="Genomic_DNA"/>
</dbReference>
<name>A0A0F8X6V2_9ZZZZ</name>
<evidence type="ECO:0000313" key="1">
    <source>
        <dbReference type="EMBL" id="KKK56690.1"/>
    </source>
</evidence>
<protein>
    <submittedName>
        <fullName evidence="1">Uncharacterized protein</fullName>
    </submittedName>
</protein>
<dbReference type="AlphaFoldDB" id="A0A0F8X6V2"/>